<evidence type="ECO:0000256" key="4">
    <source>
        <dbReference type="ARBA" id="ARBA00022692"/>
    </source>
</evidence>
<dbReference type="InterPro" id="IPR050366">
    <property type="entry name" value="BP-dependent_transpt_permease"/>
</dbReference>
<feature type="transmembrane region" description="Helical" evidence="7">
    <location>
        <begin position="145"/>
        <end position="168"/>
    </location>
</feature>
<reference evidence="9 10" key="1">
    <citation type="journal article" date="2010" name="Stand. Genomic Sci.">
        <title>Complete genome sequence of Conexibacter woesei type strain (ID131577).</title>
        <authorList>
            <person name="Pukall R."/>
            <person name="Lapidus A."/>
            <person name="Glavina Del Rio T."/>
            <person name="Copeland A."/>
            <person name="Tice H."/>
            <person name="Cheng J.-F."/>
            <person name="Lucas S."/>
            <person name="Chen F."/>
            <person name="Nolan M."/>
            <person name="Bruce D."/>
            <person name="Goodwin L."/>
            <person name="Pitluck S."/>
            <person name="Mavromatis K."/>
            <person name="Ivanova N."/>
            <person name="Ovchinnikova G."/>
            <person name="Pati A."/>
            <person name="Chen A."/>
            <person name="Palaniappan K."/>
            <person name="Land M."/>
            <person name="Hauser L."/>
            <person name="Chang Y.-J."/>
            <person name="Jeffries C.D."/>
            <person name="Chain P."/>
            <person name="Meincke L."/>
            <person name="Sims D."/>
            <person name="Brettin T."/>
            <person name="Detter J.C."/>
            <person name="Rohde M."/>
            <person name="Goeker M."/>
            <person name="Bristow J."/>
            <person name="Eisen J.A."/>
            <person name="Markowitz V."/>
            <person name="Kyrpides N.C."/>
            <person name="Klenk H.-P."/>
            <person name="Hugenholtz P."/>
        </authorList>
    </citation>
    <scope>NUCLEOTIDE SEQUENCE [LARGE SCALE GENOMIC DNA]</scope>
    <source>
        <strain evidence="10">DSM 14684 / CIP 108061 / JCM 11494 / NBRC 100937 / ID131577</strain>
    </source>
</reference>
<dbReference type="CDD" id="cd06261">
    <property type="entry name" value="TM_PBP2"/>
    <property type="match status" value="1"/>
</dbReference>
<dbReference type="PROSITE" id="PS50928">
    <property type="entry name" value="ABC_TM1"/>
    <property type="match status" value="1"/>
</dbReference>
<dbReference type="GO" id="GO:0055085">
    <property type="term" value="P:transmembrane transport"/>
    <property type="evidence" value="ECO:0007669"/>
    <property type="project" value="InterPro"/>
</dbReference>
<organism evidence="9 10">
    <name type="scientific">Conexibacter woesei (strain DSM 14684 / CCUG 47730 / CIP 108061 / JCM 11494 / NBRC 100937 / ID131577)</name>
    <dbReference type="NCBI Taxonomy" id="469383"/>
    <lineage>
        <taxon>Bacteria</taxon>
        <taxon>Bacillati</taxon>
        <taxon>Actinomycetota</taxon>
        <taxon>Thermoleophilia</taxon>
        <taxon>Solirubrobacterales</taxon>
        <taxon>Conexibacteraceae</taxon>
        <taxon>Conexibacter</taxon>
    </lineage>
</organism>
<feature type="transmembrane region" description="Helical" evidence="7">
    <location>
        <begin position="100"/>
        <end position="124"/>
    </location>
</feature>
<reference evidence="10" key="2">
    <citation type="submission" date="2010-01" db="EMBL/GenBank/DDBJ databases">
        <title>The complete genome of Conexibacter woesei DSM 14684.</title>
        <authorList>
            <consortium name="US DOE Joint Genome Institute (JGI-PGF)"/>
            <person name="Lucas S."/>
            <person name="Copeland A."/>
            <person name="Lapidus A."/>
            <person name="Glavina del Rio T."/>
            <person name="Dalin E."/>
            <person name="Tice H."/>
            <person name="Bruce D."/>
            <person name="Goodwin L."/>
            <person name="Pitluck S."/>
            <person name="Kyrpides N."/>
            <person name="Mavromatis K."/>
            <person name="Ivanova N."/>
            <person name="Mikhailova N."/>
            <person name="Chertkov O."/>
            <person name="Brettin T."/>
            <person name="Detter J.C."/>
            <person name="Han C."/>
            <person name="Larimer F."/>
            <person name="Land M."/>
            <person name="Hauser L."/>
            <person name="Markowitz V."/>
            <person name="Cheng J.-F."/>
            <person name="Hugenholtz P."/>
            <person name="Woyke T."/>
            <person name="Wu D."/>
            <person name="Pukall R."/>
            <person name="Steenblock K."/>
            <person name="Schneider S."/>
            <person name="Klenk H.-P."/>
            <person name="Eisen J.A."/>
        </authorList>
    </citation>
    <scope>NUCLEOTIDE SEQUENCE [LARGE SCALE GENOMIC DNA]</scope>
    <source>
        <strain evidence="10">DSM 14684 / CIP 108061 / JCM 11494 / NBRC 100937 / ID131577</strain>
    </source>
</reference>
<dbReference type="GO" id="GO:0005886">
    <property type="term" value="C:plasma membrane"/>
    <property type="evidence" value="ECO:0007669"/>
    <property type="project" value="UniProtKB-SubCell"/>
</dbReference>
<evidence type="ECO:0000256" key="3">
    <source>
        <dbReference type="ARBA" id="ARBA00022475"/>
    </source>
</evidence>
<keyword evidence="6 7" id="KW-0472">Membrane</keyword>
<evidence type="ECO:0000313" key="9">
    <source>
        <dbReference type="EMBL" id="ADB51366.1"/>
    </source>
</evidence>
<feature type="domain" description="ABC transmembrane type-1" evidence="8">
    <location>
        <begin position="96"/>
        <end position="287"/>
    </location>
</feature>
<proteinExistence type="inferred from homology"/>
<gene>
    <name evidence="9" type="ordered locus">Cwoe_2947</name>
</gene>
<dbReference type="HOGENOM" id="CLU_028518_1_1_11"/>
<dbReference type="Pfam" id="PF12911">
    <property type="entry name" value="OppC_N"/>
    <property type="match status" value="1"/>
</dbReference>
<keyword evidence="10" id="KW-1185">Reference proteome</keyword>
<dbReference type="Pfam" id="PF00528">
    <property type="entry name" value="BPD_transp_1"/>
    <property type="match status" value="1"/>
</dbReference>
<dbReference type="Proteomes" id="UP000008229">
    <property type="component" value="Chromosome"/>
</dbReference>
<dbReference type="eggNOG" id="COG1173">
    <property type="taxonomic scope" value="Bacteria"/>
</dbReference>
<name>D3FBV1_CONWI</name>
<evidence type="ECO:0000256" key="6">
    <source>
        <dbReference type="ARBA" id="ARBA00023136"/>
    </source>
</evidence>
<dbReference type="STRING" id="469383.Cwoe_2947"/>
<dbReference type="KEGG" id="cwo:Cwoe_2947"/>
<dbReference type="OrthoDB" id="8906042at2"/>
<sequence length="300" mass="31142">MPSAAPPVLDAPPAAVPVTGSARREALRRFAEHRLALAGIAVLVLIVALAVFAPLVAPDGPTAIDLDAVNQPPGDGHLLGTDDVGRDVWARLVYGARTSLAVGLGAVAIALLVGTSVGLAAGYLGRWVDATLMRVTDAVMSVPPLLMVIVFVAIAGPSLTSIIVVIALTTWPTTARLVRAQVLSLREREFIVAARVIGASGRRIVTSHLLPNLLGPLSVVGTFGVANAILVEAGLSFLGLGVRPPTPSWGQMVNAAQSPEVLIDRPWIWVPPGIAIGLVVLSVNFIGDGLRDALDPRSER</sequence>
<dbReference type="RefSeq" id="WP_012934417.1">
    <property type="nucleotide sequence ID" value="NC_013739.1"/>
</dbReference>
<evidence type="ECO:0000259" key="8">
    <source>
        <dbReference type="PROSITE" id="PS50928"/>
    </source>
</evidence>
<dbReference type="PANTHER" id="PTHR43386">
    <property type="entry name" value="OLIGOPEPTIDE TRANSPORT SYSTEM PERMEASE PROTEIN APPC"/>
    <property type="match status" value="1"/>
</dbReference>
<dbReference type="InterPro" id="IPR035906">
    <property type="entry name" value="MetI-like_sf"/>
</dbReference>
<dbReference type="EMBL" id="CP001854">
    <property type="protein sequence ID" value="ADB51366.1"/>
    <property type="molecule type" value="Genomic_DNA"/>
</dbReference>
<dbReference type="AlphaFoldDB" id="D3FBV1"/>
<keyword evidence="3" id="KW-1003">Cell membrane</keyword>
<dbReference type="Gene3D" id="1.10.3720.10">
    <property type="entry name" value="MetI-like"/>
    <property type="match status" value="1"/>
</dbReference>
<dbReference type="NCBIfam" id="NF045476">
    <property type="entry name" value="Opp4C"/>
    <property type="match status" value="1"/>
</dbReference>
<keyword evidence="4 7" id="KW-0812">Transmembrane</keyword>
<protein>
    <submittedName>
        <fullName evidence="9">Binding-protein-dependent transport systems inner membrane component</fullName>
    </submittedName>
</protein>
<dbReference type="PANTHER" id="PTHR43386:SF1">
    <property type="entry name" value="D,D-DIPEPTIDE TRANSPORT SYSTEM PERMEASE PROTEIN DDPC-RELATED"/>
    <property type="match status" value="1"/>
</dbReference>
<dbReference type="InterPro" id="IPR053523">
    <property type="entry name" value="Oligopeptide_permease_AppC"/>
</dbReference>
<comment type="similarity">
    <text evidence="7">Belongs to the binding-protein-dependent transport system permease family.</text>
</comment>
<evidence type="ECO:0000256" key="7">
    <source>
        <dbReference type="RuleBase" id="RU363032"/>
    </source>
</evidence>
<evidence type="ECO:0000256" key="5">
    <source>
        <dbReference type="ARBA" id="ARBA00022989"/>
    </source>
</evidence>
<dbReference type="InterPro" id="IPR025966">
    <property type="entry name" value="OppC_N"/>
</dbReference>
<dbReference type="InterPro" id="IPR000515">
    <property type="entry name" value="MetI-like"/>
</dbReference>
<comment type="subcellular location">
    <subcellularLocation>
        <location evidence="1 7">Cell membrane</location>
        <topology evidence="1 7">Multi-pass membrane protein</topology>
    </subcellularLocation>
</comment>
<feature type="transmembrane region" description="Helical" evidence="7">
    <location>
        <begin position="267"/>
        <end position="287"/>
    </location>
</feature>
<evidence type="ECO:0000256" key="2">
    <source>
        <dbReference type="ARBA" id="ARBA00022448"/>
    </source>
</evidence>
<dbReference type="SUPFAM" id="SSF161098">
    <property type="entry name" value="MetI-like"/>
    <property type="match status" value="1"/>
</dbReference>
<accession>D3FBV1</accession>
<keyword evidence="5 7" id="KW-1133">Transmembrane helix</keyword>
<evidence type="ECO:0000256" key="1">
    <source>
        <dbReference type="ARBA" id="ARBA00004651"/>
    </source>
</evidence>
<feature type="transmembrane region" description="Helical" evidence="7">
    <location>
        <begin position="35"/>
        <end position="57"/>
    </location>
</feature>
<evidence type="ECO:0000313" key="10">
    <source>
        <dbReference type="Proteomes" id="UP000008229"/>
    </source>
</evidence>
<keyword evidence="2 7" id="KW-0813">Transport</keyword>